<proteinExistence type="predicted"/>
<sequence>MENTEQVFEFLDNDRTSVHYNFFGIFSYVPNYGWATGLDKPVSVNNGFETDLKNRTNLTRNRFEIGLSKPY</sequence>
<organism evidence="1 2">
    <name type="scientific">Brachionus plicatilis</name>
    <name type="common">Marine rotifer</name>
    <name type="synonym">Brachionus muelleri</name>
    <dbReference type="NCBI Taxonomy" id="10195"/>
    <lineage>
        <taxon>Eukaryota</taxon>
        <taxon>Metazoa</taxon>
        <taxon>Spiralia</taxon>
        <taxon>Gnathifera</taxon>
        <taxon>Rotifera</taxon>
        <taxon>Eurotatoria</taxon>
        <taxon>Monogononta</taxon>
        <taxon>Pseudotrocha</taxon>
        <taxon>Ploima</taxon>
        <taxon>Brachionidae</taxon>
        <taxon>Brachionus</taxon>
    </lineage>
</organism>
<reference evidence="1 2" key="1">
    <citation type="journal article" date="2018" name="Sci. Rep.">
        <title>Genomic signatures of local adaptation to the degree of environmental predictability in rotifers.</title>
        <authorList>
            <person name="Franch-Gras L."/>
            <person name="Hahn C."/>
            <person name="Garcia-Roger E.M."/>
            <person name="Carmona M.J."/>
            <person name="Serra M."/>
            <person name="Gomez A."/>
        </authorList>
    </citation>
    <scope>NUCLEOTIDE SEQUENCE [LARGE SCALE GENOMIC DNA]</scope>
    <source>
        <strain evidence="1">HYR1</strain>
    </source>
</reference>
<dbReference type="EMBL" id="REGN01002258">
    <property type="protein sequence ID" value="RNA29260.1"/>
    <property type="molecule type" value="Genomic_DNA"/>
</dbReference>
<protein>
    <submittedName>
        <fullName evidence="1">Uncharacterized protein</fullName>
    </submittedName>
</protein>
<dbReference type="Proteomes" id="UP000276133">
    <property type="component" value="Unassembled WGS sequence"/>
</dbReference>
<name>A0A3M7S0U3_BRAPC</name>
<comment type="caution">
    <text evidence="1">The sequence shown here is derived from an EMBL/GenBank/DDBJ whole genome shotgun (WGS) entry which is preliminary data.</text>
</comment>
<evidence type="ECO:0000313" key="2">
    <source>
        <dbReference type="Proteomes" id="UP000276133"/>
    </source>
</evidence>
<accession>A0A3M7S0U3</accession>
<gene>
    <name evidence="1" type="ORF">BpHYR1_046843</name>
</gene>
<keyword evidence="2" id="KW-1185">Reference proteome</keyword>
<evidence type="ECO:0000313" key="1">
    <source>
        <dbReference type="EMBL" id="RNA29260.1"/>
    </source>
</evidence>
<dbReference type="AlphaFoldDB" id="A0A3M7S0U3"/>